<dbReference type="GO" id="GO:0045893">
    <property type="term" value="P:positive regulation of DNA-templated transcription"/>
    <property type="evidence" value="ECO:0007669"/>
    <property type="project" value="TreeGrafter"/>
</dbReference>
<dbReference type="CDD" id="cd11448">
    <property type="entry name" value="bHLH_AtFAMA_like"/>
    <property type="match status" value="1"/>
</dbReference>
<name>A0A833R4S8_9POAL</name>
<keyword evidence="5" id="KW-0804">Transcription</keyword>
<dbReference type="SUPFAM" id="SSF47459">
    <property type="entry name" value="HLH, helix-loop-helix DNA-binding domain"/>
    <property type="match status" value="1"/>
</dbReference>
<organism evidence="9 10">
    <name type="scientific">Carex littledalei</name>
    <dbReference type="NCBI Taxonomy" id="544730"/>
    <lineage>
        <taxon>Eukaryota</taxon>
        <taxon>Viridiplantae</taxon>
        <taxon>Streptophyta</taxon>
        <taxon>Embryophyta</taxon>
        <taxon>Tracheophyta</taxon>
        <taxon>Spermatophyta</taxon>
        <taxon>Magnoliopsida</taxon>
        <taxon>Liliopsida</taxon>
        <taxon>Poales</taxon>
        <taxon>Cyperaceae</taxon>
        <taxon>Cyperoideae</taxon>
        <taxon>Cariceae</taxon>
        <taxon>Carex</taxon>
        <taxon>Carex subgen. Euthyceras</taxon>
    </lineage>
</organism>
<dbReference type="OrthoDB" id="675169at2759"/>
<dbReference type="GO" id="GO:0005634">
    <property type="term" value="C:nucleus"/>
    <property type="evidence" value="ECO:0007669"/>
    <property type="project" value="UniProtKB-SubCell"/>
</dbReference>
<dbReference type="InterPro" id="IPR044283">
    <property type="entry name" value="FAMA/SPEECHLESS/MUTE-like"/>
</dbReference>
<dbReference type="Proteomes" id="UP000623129">
    <property type="component" value="Unassembled WGS sequence"/>
</dbReference>
<evidence type="ECO:0000256" key="6">
    <source>
        <dbReference type="ARBA" id="ARBA00023242"/>
    </source>
</evidence>
<dbReference type="SMART" id="SM00353">
    <property type="entry name" value="HLH"/>
    <property type="match status" value="1"/>
</dbReference>
<comment type="subcellular location">
    <subcellularLocation>
        <location evidence="1">Nucleus</location>
    </subcellularLocation>
</comment>
<feature type="domain" description="BHLH" evidence="8">
    <location>
        <begin position="100"/>
        <end position="151"/>
    </location>
</feature>
<accession>A0A833R4S8</accession>
<dbReference type="GO" id="GO:0003677">
    <property type="term" value="F:DNA binding"/>
    <property type="evidence" value="ECO:0007669"/>
    <property type="project" value="UniProtKB-KW"/>
</dbReference>
<keyword evidence="3" id="KW-0805">Transcription regulation</keyword>
<dbReference type="InterPro" id="IPR054502">
    <property type="entry name" value="bHLH-TF_ACT-like_plant"/>
</dbReference>
<feature type="compositionally biased region" description="Low complexity" evidence="7">
    <location>
        <begin position="178"/>
        <end position="199"/>
    </location>
</feature>
<comment type="caution">
    <text evidence="9">The sequence shown here is derived from an EMBL/GenBank/DDBJ whole genome shotgun (WGS) entry which is preliminary data.</text>
</comment>
<dbReference type="Pfam" id="PF00010">
    <property type="entry name" value="HLH"/>
    <property type="match status" value="1"/>
</dbReference>
<dbReference type="InterPro" id="IPR011598">
    <property type="entry name" value="bHLH_dom"/>
</dbReference>
<dbReference type="InterPro" id="IPR036638">
    <property type="entry name" value="HLH_DNA-bd_sf"/>
</dbReference>
<reference evidence="9" key="1">
    <citation type="submission" date="2020-01" db="EMBL/GenBank/DDBJ databases">
        <title>Genome sequence of Kobresia littledalei, the first chromosome-level genome in the family Cyperaceae.</title>
        <authorList>
            <person name="Qu G."/>
        </authorList>
    </citation>
    <scope>NUCLEOTIDE SEQUENCE</scope>
    <source>
        <strain evidence="9">C.B.Clarke</strain>
        <tissue evidence="9">Leaf</tissue>
    </source>
</reference>
<evidence type="ECO:0000256" key="1">
    <source>
        <dbReference type="ARBA" id="ARBA00004123"/>
    </source>
</evidence>
<keyword evidence="10" id="KW-1185">Reference proteome</keyword>
<dbReference type="EMBL" id="SWLB01000010">
    <property type="protein sequence ID" value="KAF3333226.1"/>
    <property type="molecule type" value="Genomic_DNA"/>
</dbReference>
<evidence type="ECO:0000313" key="10">
    <source>
        <dbReference type="Proteomes" id="UP000623129"/>
    </source>
</evidence>
<gene>
    <name evidence="9" type="ORF">FCM35_KLT00917</name>
</gene>
<evidence type="ECO:0000256" key="5">
    <source>
        <dbReference type="ARBA" id="ARBA00023163"/>
    </source>
</evidence>
<evidence type="ECO:0000313" key="9">
    <source>
        <dbReference type="EMBL" id="KAF3333226.1"/>
    </source>
</evidence>
<evidence type="ECO:0000256" key="3">
    <source>
        <dbReference type="ARBA" id="ARBA00023015"/>
    </source>
</evidence>
<dbReference type="Gene3D" id="4.10.280.10">
    <property type="entry name" value="Helix-loop-helix DNA-binding domain"/>
    <property type="match status" value="1"/>
</dbReference>
<protein>
    <submittedName>
        <fullName evidence="9">Transcription factor SPEECHLESS</fullName>
    </submittedName>
</protein>
<evidence type="ECO:0000256" key="7">
    <source>
        <dbReference type="SAM" id="MobiDB-lite"/>
    </source>
</evidence>
<proteinExistence type="inferred from homology"/>
<keyword evidence="6" id="KW-0539">Nucleus</keyword>
<dbReference type="Pfam" id="PF22754">
    <property type="entry name" value="bHLH-TF_ACT-like_plant"/>
    <property type="match status" value="1"/>
</dbReference>
<dbReference type="PANTHER" id="PTHR46684:SF4">
    <property type="entry name" value="TRANSCRIPTION FACTOR SPEECHLESS"/>
    <property type="match status" value="1"/>
</dbReference>
<sequence length="337" mass="37474">MGEGFVDLFEQSSFDNTILTGTTSPDDLFSILETLEDGSVEAYPFHHFGQSTILISSSGNINQELMMPKPIDAKREEKIKIGKKRKFSTMNESVVAQDASPKTSHITVERNRRKQMNENLLVLRSLMPSFYVKRGDQASIIGGVVDYIKELQQLLQSLEAKKQRKVYSDVLSPRPTISPRLPLSPKSHPLSPRLGFPTSPRTPQPRSPYKPRLPQIYVPNTMTVPTNESSFSPENTIHSACIEFGAVTSRAPAIPEVKVEFAGPNVLLKTVSQRIPGQPLKIIAALERLSLEVLHANISTVDDTMLNSFTIKIGIECELSAEDLVQEIQQTFSLCNL</sequence>
<evidence type="ECO:0000256" key="2">
    <source>
        <dbReference type="ARBA" id="ARBA00005510"/>
    </source>
</evidence>
<evidence type="ECO:0000259" key="8">
    <source>
        <dbReference type="PROSITE" id="PS50888"/>
    </source>
</evidence>
<comment type="similarity">
    <text evidence="2">Belongs to the bHLH protein family.</text>
</comment>
<dbReference type="PANTHER" id="PTHR46684">
    <property type="entry name" value="TRANSCRIPTION FACTOR FAMA"/>
    <property type="match status" value="1"/>
</dbReference>
<feature type="region of interest" description="Disordered" evidence="7">
    <location>
        <begin position="171"/>
        <end position="214"/>
    </location>
</feature>
<dbReference type="GO" id="GO:0010052">
    <property type="term" value="P:guard cell differentiation"/>
    <property type="evidence" value="ECO:0007669"/>
    <property type="project" value="InterPro"/>
</dbReference>
<dbReference type="PROSITE" id="PS50888">
    <property type="entry name" value="BHLH"/>
    <property type="match status" value="1"/>
</dbReference>
<evidence type="ECO:0000256" key="4">
    <source>
        <dbReference type="ARBA" id="ARBA00023125"/>
    </source>
</evidence>
<dbReference type="GO" id="GO:0046983">
    <property type="term" value="F:protein dimerization activity"/>
    <property type="evidence" value="ECO:0007669"/>
    <property type="project" value="InterPro"/>
</dbReference>
<dbReference type="GO" id="GO:0003700">
    <property type="term" value="F:DNA-binding transcription factor activity"/>
    <property type="evidence" value="ECO:0007669"/>
    <property type="project" value="InterPro"/>
</dbReference>
<dbReference type="FunFam" id="4.10.280.10:FF:000061">
    <property type="entry name" value="Transcription factor SPEECHLESS"/>
    <property type="match status" value="1"/>
</dbReference>
<keyword evidence="4" id="KW-0238">DNA-binding</keyword>
<dbReference type="AlphaFoldDB" id="A0A833R4S8"/>